<keyword evidence="11" id="KW-0808">Transferase</keyword>
<dbReference type="GO" id="GO:0051493">
    <property type="term" value="P:regulation of cytoskeleton organization"/>
    <property type="evidence" value="ECO:0007669"/>
    <property type="project" value="TreeGrafter"/>
</dbReference>
<evidence type="ECO:0000256" key="14">
    <source>
        <dbReference type="ARBA" id="ARBA00022777"/>
    </source>
</evidence>
<dbReference type="SMART" id="SM00220">
    <property type="entry name" value="S_TKc"/>
    <property type="match status" value="1"/>
</dbReference>
<feature type="region of interest" description="Disordered" evidence="25">
    <location>
        <begin position="565"/>
        <end position="596"/>
    </location>
</feature>
<keyword evidence="8" id="KW-0963">Cytoplasm</keyword>
<evidence type="ECO:0000256" key="8">
    <source>
        <dbReference type="ARBA" id="ARBA00022490"/>
    </source>
</evidence>
<evidence type="ECO:0000256" key="2">
    <source>
        <dbReference type="ARBA" id="ARBA00004285"/>
    </source>
</evidence>
<dbReference type="GO" id="GO:0006281">
    <property type="term" value="P:DNA repair"/>
    <property type="evidence" value="ECO:0007669"/>
    <property type="project" value="UniProtKB-KW"/>
</dbReference>
<feature type="coiled-coil region" evidence="24">
    <location>
        <begin position="758"/>
        <end position="859"/>
    </location>
</feature>
<dbReference type="InterPro" id="IPR017441">
    <property type="entry name" value="Protein_kinase_ATP_BS"/>
</dbReference>
<evidence type="ECO:0000256" key="7">
    <source>
        <dbReference type="ARBA" id="ARBA00022475"/>
    </source>
</evidence>
<proteinExistence type="inferred from homology"/>
<evidence type="ECO:0000313" key="27">
    <source>
        <dbReference type="Ensembl" id="ENSAOWP00000013671.1"/>
    </source>
</evidence>
<keyword evidence="10" id="KW-0551">Lipid droplet</keyword>
<evidence type="ECO:0000256" key="9">
    <source>
        <dbReference type="ARBA" id="ARBA00022527"/>
    </source>
</evidence>
<accession>A0A8B9PRJ9</accession>
<keyword evidence="28" id="KW-1185">Reference proteome</keyword>
<dbReference type="Gene3D" id="3.30.200.20">
    <property type="entry name" value="Phosphorylase Kinase, domain 1"/>
    <property type="match status" value="1"/>
</dbReference>
<evidence type="ECO:0000256" key="5">
    <source>
        <dbReference type="ARBA" id="ARBA00008874"/>
    </source>
</evidence>
<organism evidence="27 28">
    <name type="scientific">Apteryx owenii</name>
    <name type="common">Little spotted kiwi</name>
    <dbReference type="NCBI Taxonomy" id="8824"/>
    <lineage>
        <taxon>Eukaryota</taxon>
        <taxon>Metazoa</taxon>
        <taxon>Chordata</taxon>
        <taxon>Craniata</taxon>
        <taxon>Vertebrata</taxon>
        <taxon>Euteleostomi</taxon>
        <taxon>Archelosauria</taxon>
        <taxon>Archosauria</taxon>
        <taxon>Dinosauria</taxon>
        <taxon>Saurischia</taxon>
        <taxon>Theropoda</taxon>
        <taxon>Coelurosauria</taxon>
        <taxon>Aves</taxon>
        <taxon>Palaeognathae</taxon>
        <taxon>Apterygiformes</taxon>
        <taxon>Apterygidae</taxon>
        <taxon>Apteryx</taxon>
    </lineage>
</organism>
<dbReference type="Ensembl" id="ENSAOWT00000015521.1">
    <property type="protein sequence ID" value="ENSAOWP00000013671.1"/>
    <property type="gene ID" value="ENSAOWG00000009329.1"/>
</dbReference>
<comment type="subcellular location">
    <subcellularLocation>
        <location evidence="1">Cell membrane</location>
        <topology evidence="1">Peripheral membrane protein</topology>
    </subcellularLocation>
    <subcellularLocation>
        <location evidence="3">Cytoplasm</location>
    </subcellularLocation>
    <subcellularLocation>
        <location evidence="4">Lipid droplet</location>
    </subcellularLocation>
    <subcellularLocation>
        <location evidence="2">Membrane raft</location>
    </subcellularLocation>
</comment>
<evidence type="ECO:0000313" key="28">
    <source>
        <dbReference type="Proteomes" id="UP000694424"/>
    </source>
</evidence>
<evidence type="ECO:0000256" key="11">
    <source>
        <dbReference type="ARBA" id="ARBA00022679"/>
    </source>
</evidence>
<evidence type="ECO:0000256" key="1">
    <source>
        <dbReference type="ARBA" id="ARBA00004202"/>
    </source>
</evidence>
<dbReference type="AlphaFoldDB" id="A0A8B9PRJ9"/>
<dbReference type="FunFam" id="1.10.510.10:FF:000030">
    <property type="entry name" value="Serine/threonine-protein kinase TAO2, putative"/>
    <property type="match status" value="1"/>
</dbReference>
<dbReference type="EC" id="2.7.11.1" evidence="6"/>
<name>A0A8B9PRJ9_APTOW</name>
<evidence type="ECO:0000256" key="17">
    <source>
        <dbReference type="ARBA" id="ARBA00023136"/>
    </source>
</evidence>
<sequence>MRKGVPKDPEIADLFYKDDPEEIFVGLHEIGHGSFGAVYFATNSHTNEVVAVKKMSYSGKQTNEKWQDIIKEVKFLQQLKHPNTIEYKGCYLKEHTAWLVMEYCLGSASDLLEVHKKPLQEVEIAAITHGALQGLAYLHSHSKIHRDIKAGNILLTEPGQVKLADFGSASIVCPANSFVGTPYWMAPEVILAMDEGQYDGKVDVWSLGITCIELAERKPPLFNMNAMSALYHIAQNDSPALQSNEWSDSFRGFVDYCLQKIPQERPSSTDLLRHDFVRRDRPPRVLIDLIQRTKDAVRELDNLQYRKMKKILFQETRNGPLTESQEEEEDSEHGSNLSRKMDSLGSNHSIPSMSVSTGSQSSSVSSMQEVLDESSPELVMMHSDESTINSTSSVVHKKDHVFIRDEVGHRDRRPEVRPTQSVQNQALHYRNRERFATIKSASLVTRQIHEHEQENELREQMSGYKRMRRQHQKQLIALENKLKAEMDEHRLKLQKEVETHANNSSIELEKLAKKQVAVMEKEAKAAAADEKKFQQQILAQQKKDLATFLESQKKQYKLCKEKIKEEMNEDHSTPKKEKQERISKHKENLQHTQAEEEAHLLSQQRLYYDKNCRSFKRRTMIKRHEMEQQNIREELNKKRTQKEMEHAMLIRHDESTRELEYRQLHTLQKLRMDLIRLQHQTELENQLEYNKRRERELHRKHFMELRQQPKNLKAMEMQIKKQFQDTCKVQTKQYKALKNHQLEVTPKSEHKTILKSLKDEQTRKLAILAEQYEQSINEMMASQALRLDEAQEAECQALRLQLQQEMELLNAYQSKIKMQTEAQHERELQKLEQRVSLRRAHLEQKIEEELAALQKERSERIKFLLERQEREIETFDMESMRMGFGNLVTLEYPKEDYR</sequence>
<protein>
    <recommendedName>
        <fullName evidence="19">Serine/threonine-protein kinase TAO3</fullName>
        <ecNumber evidence="6">2.7.11.1</ecNumber>
    </recommendedName>
    <alternativeName>
        <fullName evidence="20">Thousand and one amino acid protein 3</fullName>
    </alternativeName>
</protein>
<keyword evidence="13" id="KW-0227">DNA damage</keyword>
<dbReference type="PROSITE" id="PS50011">
    <property type="entry name" value="PROTEIN_KINASE_DOM"/>
    <property type="match status" value="1"/>
</dbReference>
<dbReference type="CDD" id="cd06633">
    <property type="entry name" value="STKc_TAO3"/>
    <property type="match status" value="1"/>
</dbReference>
<feature type="compositionally biased region" description="Polar residues" evidence="25">
    <location>
        <begin position="334"/>
        <end position="351"/>
    </location>
</feature>
<evidence type="ECO:0000259" key="26">
    <source>
        <dbReference type="PROSITE" id="PS50011"/>
    </source>
</evidence>
<reference evidence="27" key="2">
    <citation type="submission" date="2025-09" db="UniProtKB">
        <authorList>
            <consortium name="Ensembl"/>
        </authorList>
    </citation>
    <scope>IDENTIFICATION</scope>
</reference>
<comment type="similarity">
    <text evidence="5">Belongs to the protein kinase superfamily. STE Ser/Thr protein kinase family. STE20 subfamily.</text>
</comment>
<dbReference type="Pfam" id="PF00069">
    <property type="entry name" value="Pkinase"/>
    <property type="match status" value="1"/>
</dbReference>
<comment type="catalytic activity">
    <reaction evidence="21">
        <text>L-threonyl-[protein] + ATP = O-phospho-L-threonyl-[protein] + ADP + H(+)</text>
        <dbReference type="Rhea" id="RHEA:46608"/>
        <dbReference type="Rhea" id="RHEA-COMP:11060"/>
        <dbReference type="Rhea" id="RHEA-COMP:11605"/>
        <dbReference type="ChEBI" id="CHEBI:15378"/>
        <dbReference type="ChEBI" id="CHEBI:30013"/>
        <dbReference type="ChEBI" id="CHEBI:30616"/>
        <dbReference type="ChEBI" id="CHEBI:61977"/>
        <dbReference type="ChEBI" id="CHEBI:456216"/>
        <dbReference type="EC" id="2.7.11.1"/>
    </reaction>
</comment>
<keyword evidence="18" id="KW-0234">DNA repair</keyword>
<keyword evidence="9" id="KW-0723">Serine/threonine-protein kinase</keyword>
<dbReference type="InterPro" id="IPR051234">
    <property type="entry name" value="TAO_STE20_kinase"/>
</dbReference>
<feature type="coiled-coil region" evidence="24">
    <location>
        <begin position="454"/>
        <end position="499"/>
    </location>
</feature>
<evidence type="ECO:0000256" key="4">
    <source>
        <dbReference type="ARBA" id="ARBA00004502"/>
    </source>
</evidence>
<dbReference type="Gene3D" id="1.10.510.10">
    <property type="entry name" value="Transferase(Phosphotransferase) domain 1"/>
    <property type="match status" value="1"/>
</dbReference>
<evidence type="ECO:0000256" key="13">
    <source>
        <dbReference type="ARBA" id="ARBA00022763"/>
    </source>
</evidence>
<evidence type="ECO:0000256" key="16">
    <source>
        <dbReference type="ARBA" id="ARBA00023054"/>
    </source>
</evidence>
<evidence type="ECO:0000256" key="25">
    <source>
        <dbReference type="SAM" id="MobiDB-lite"/>
    </source>
</evidence>
<evidence type="ECO:0000256" key="20">
    <source>
        <dbReference type="ARBA" id="ARBA00043013"/>
    </source>
</evidence>
<dbReference type="InterPro" id="IPR011009">
    <property type="entry name" value="Kinase-like_dom_sf"/>
</dbReference>
<dbReference type="Proteomes" id="UP000694424">
    <property type="component" value="Unplaced"/>
</dbReference>
<evidence type="ECO:0000256" key="18">
    <source>
        <dbReference type="ARBA" id="ARBA00023204"/>
    </source>
</evidence>
<evidence type="ECO:0000256" key="23">
    <source>
        <dbReference type="PROSITE-ProRule" id="PRU10141"/>
    </source>
</evidence>
<dbReference type="InterPro" id="IPR000719">
    <property type="entry name" value="Prot_kinase_dom"/>
</dbReference>
<evidence type="ECO:0000256" key="22">
    <source>
        <dbReference type="ARBA" id="ARBA00048679"/>
    </source>
</evidence>
<feature type="domain" description="Protein kinase" evidence="26">
    <location>
        <begin position="24"/>
        <end position="277"/>
    </location>
</feature>
<dbReference type="GO" id="GO:0004674">
    <property type="term" value="F:protein serine/threonine kinase activity"/>
    <property type="evidence" value="ECO:0007669"/>
    <property type="project" value="UniProtKB-KW"/>
</dbReference>
<dbReference type="GO" id="GO:0005811">
    <property type="term" value="C:lipid droplet"/>
    <property type="evidence" value="ECO:0007669"/>
    <property type="project" value="UniProtKB-SubCell"/>
</dbReference>
<keyword evidence="12 23" id="KW-0547">Nucleotide-binding</keyword>
<keyword evidence="16 24" id="KW-0175">Coiled coil</keyword>
<evidence type="ECO:0000256" key="12">
    <source>
        <dbReference type="ARBA" id="ARBA00022741"/>
    </source>
</evidence>
<feature type="binding site" evidence="23">
    <location>
        <position position="54"/>
    </location>
    <ligand>
        <name>ATP</name>
        <dbReference type="ChEBI" id="CHEBI:30616"/>
    </ligand>
</feature>
<dbReference type="GO" id="GO:0005737">
    <property type="term" value="C:cytoplasm"/>
    <property type="evidence" value="ECO:0007669"/>
    <property type="project" value="UniProtKB-SubCell"/>
</dbReference>
<keyword evidence="14" id="KW-0418">Kinase</keyword>
<feature type="compositionally biased region" description="Low complexity" evidence="25">
    <location>
        <begin position="352"/>
        <end position="368"/>
    </location>
</feature>
<evidence type="ECO:0000256" key="10">
    <source>
        <dbReference type="ARBA" id="ARBA00022677"/>
    </source>
</evidence>
<keyword evidence="15 23" id="KW-0067">ATP-binding</keyword>
<evidence type="ECO:0000256" key="3">
    <source>
        <dbReference type="ARBA" id="ARBA00004496"/>
    </source>
</evidence>
<evidence type="ECO:0000256" key="6">
    <source>
        <dbReference type="ARBA" id="ARBA00012513"/>
    </source>
</evidence>
<feature type="region of interest" description="Disordered" evidence="25">
    <location>
        <begin position="316"/>
        <end position="374"/>
    </location>
</feature>
<keyword evidence="17" id="KW-0472">Membrane</keyword>
<dbReference type="SUPFAM" id="SSF56112">
    <property type="entry name" value="Protein kinase-like (PK-like)"/>
    <property type="match status" value="1"/>
</dbReference>
<keyword evidence="7" id="KW-1003">Cell membrane</keyword>
<dbReference type="FunFam" id="3.30.200.20:FF:000029">
    <property type="entry name" value="Serine/threonine-protein kinase TAO2, putative"/>
    <property type="match status" value="1"/>
</dbReference>
<dbReference type="GO" id="GO:0045121">
    <property type="term" value="C:membrane raft"/>
    <property type="evidence" value="ECO:0007669"/>
    <property type="project" value="UniProtKB-SubCell"/>
</dbReference>
<evidence type="ECO:0000256" key="19">
    <source>
        <dbReference type="ARBA" id="ARBA00040009"/>
    </source>
</evidence>
<dbReference type="PANTHER" id="PTHR47167:SF10">
    <property type="entry name" value="SERINE_THREONINE-PROTEIN KINASE TAO3"/>
    <property type="match status" value="1"/>
</dbReference>
<dbReference type="GO" id="GO:0005886">
    <property type="term" value="C:plasma membrane"/>
    <property type="evidence" value="ECO:0007669"/>
    <property type="project" value="UniProtKB-SubCell"/>
</dbReference>
<dbReference type="GO" id="GO:0005524">
    <property type="term" value="F:ATP binding"/>
    <property type="evidence" value="ECO:0007669"/>
    <property type="project" value="UniProtKB-UniRule"/>
</dbReference>
<evidence type="ECO:0000256" key="21">
    <source>
        <dbReference type="ARBA" id="ARBA00047899"/>
    </source>
</evidence>
<evidence type="ECO:0000256" key="24">
    <source>
        <dbReference type="SAM" id="Coils"/>
    </source>
</evidence>
<evidence type="ECO:0000256" key="15">
    <source>
        <dbReference type="ARBA" id="ARBA00022840"/>
    </source>
</evidence>
<dbReference type="PROSITE" id="PS00107">
    <property type="entry name" value="PROTEIN_KINASE_ATP"/>
    <property type="match status" value="1"/>
</dbReference>
<dbReference type="PANTHER" id="PTHR47167">
    <property type="entry name" value="SERINE/THREONINE-PROTEIN KINASE TAO1-LIKE PROTEIN"/>
    <property type="match status" value="1"/>
</dbReference>
<comment type="catalytic activity">
    <reaction evidence="22">
        <text>L-seryl-[protein] + ATP = O-phospho-L-seryl-[protein] + ADP + H(+)</text>
        <dbReference type="Rhea" id="RHEA:17989"/>
        <dbReference type="Rhea" id="RHEA-COMP:9863"/>
        <dbReference type="Rhea" id="RHEA-COMP:11604"/>
        <dbReference type="ChEBI" id="CHEBI:15378"/>
        <dbReference type="ChEBI" id="CHEBI:29999"/>
        <dbReference type="ChEBI" id="CHEBI:30616"/>
        <dbReference type="ChEBI" id="CHEBI:83421"/>
        <dbReference type="ChEBI" id="CHEBI:456216"/>
        <dbReference type="EC" id="2.7.11.1"/>
    </reaction>
</comment>
<reference evidence="27" key="1">
    <citation type="submission" date="2025-08" db="UniProtKB">
        <authorList>
            <consortium name="Ensembl"/>
        </authorList>
    </citation>
    <scope>IDENTIFICATION</scope>
</reference>